<dbReference type="EMBL" id="MSFU01000001">
    <property type="protein sequence ID" value="PWY85131.1"/>
    <property type="molecule type" value="Genomic_DNA"/>
</dbReference>
<proteinExistence type="predicted"/>
<name>A0A317WHK4_ASPEC</name>
<sequence length="130" mass="14536">FTIPRMGRSWNQGRPSDEPDPGAPRSAMENHLKGLPTCKEKNRQKRYTLMRSAGPVSGLNNGIQDPGVSLRSTTTIGRRLAGLLPLHAELWTRTNASHELVPRPYHFLARNEAYQSSKSYDPLLPKKVCS</sequence>
<evidence type="ECO:0000256" key="1">
    <source>
        <dbReference type="SAM" id="MobiDB-lite"/>
    </source>
</evidence>
<dbReference type="GeneID" id="37049111"/>
<organism evidence="2 3">
    <name type="scientific">Aspergillus eucalypticola (strain CBS 122712 / IBT 29274)</name>
    <dbReference type="NCBI Taxonomy" id="1448314"/>
    <lineage>
        <taxon>Eukaryota</taxon>
        <taxon>Fungi</taxon>
        <taxon>Dikarya</taxon>
        <taxon>Ascomycota</taxon>
        <taxon>Pezizomycotina</taxon>
        <taxon>Eurotiomycetes</taxon>
        <taxon>Eurotiomycetidae</taxon>
        <taxon>Eurotiales</taxon>
        <taxon>Aspergillaceae</taxon>
        <taxon>Aspergillus</taxon>
        <taxon>Aspergillus subgen. Circumdati</taxon>
    </lineage>
</organism>
<feature type="non-terminal residue" evidence="2">
    <location>
        <position position="1"/>
    </location>
</feature>
<dbReference type="Proteomes" id="UP000246171">
    <property type="component" value="Unassembled WGS sequence"/>
</dbReference>
<evidence type="ECO:0000313" key="3">
    <source>
        <dbReference type="Proteomes" id="UP000246171"/>
    </source>
</evidence>
<protein>
    <submittedName>
        <fullName evidence="2">Uncharacterized protein</fullName>
    </submittedName>
</protein>
<dbReference type="OrthoDB" id="10326394at2759"/>
<dbReference type="RefSeq" id="XP_025393051.1">
    <property type="nucleotide sequence ID" value="XM_025527149.1"/>
</dbReference>
<comment type="caution">
    <text evidence="2">The sequence shown here is derived from an EMBL/GenBank/DDBJ whole genome shotgun (WGS) entry which is preliminary data.</text>
</comment>
<gene>
    <name evidence="2" type="ORF">BO83DRAFT_302377</name>
</gene>
<dbReference type="AlphaFoldDB" id="A0A317WHK4"/>
<dbReference type="VEuPathDB" id="FungiDB:BO83DRAFT_302377"/>
<accession>A0A317WHK4</accession>
<reference evidence="2" key="1">
    <citation type="submission" date="2016-12" db="EMBL/GenBank/DDBJ databases">
        <title>The genomes of Aspergillus section Nigri reveals drivers in fungal speciation.</title>
        <authorList>
            <consortium name="DOE Joint Genome Institute"/>
            <person name="Vesth T.C."/>
            <person name="Nybo J."/>
            <person name="Theobald S."/>
            <person name="Brandl J."/>
            <person name="Frisvad J.C."/>
            <person name="Nielsen K.F."/>
            <person name="Lyhne E.K."/>
            <person name="Kogle M.E."/>
            <person name="Kuo A."/>
            <person name="Riley R."/>
            <person name="Clum A."/>
            <person name="Nolan M."/>
            <person name="Lipzen A."/>
            <person name="Salamov A."/>
            <person name="Henrissat B."/>
            <person name="Wiebenga A."/>
            <person name="De vries R.P."/>
            <person name="Grigoriev I.V."/>
            <person name="Mortensen U.H."/>
            <person name="Andersen M.R."/>
            <person name="Baker S.E."/>
        </authorList>
    </citation>
    <scope>NUCLEOTIDE SEQUENCE</scope>
    <source>
        <strain evidence="2">CBS 122712</strain>
    </source>
</reference>
<feature type="region of interest" description="Disordered" evidence="1">
    <location>
        <begin position="1"/>
        <end position="41"/>
    </location>
</feature>
<evidence type="ECO:0000313" key="2">
    <source>
        <dbReference type="EMBL" id="PWY85131.1"/>
    </source>
</evidence>
<keyword evidence="3" id="KW-1185">Reference proteome</keyword>